<reference evidence="2 3" key="1">
    <citation type="submission" date="2014-02" db="EMBL/GenBank/DDBJ databases">
        <title>Transposable element dynamics among asymbiotic and ectomycorrhizal Amanita fungi.</title>
        <authorList>
            <consortium name="DOE Joint Genome Institute"/>
            <person name="Hess J."/>
            <person name="Skrede I."/>
            <person name="Wolfe B."/>
            <person name="LaButti K."/>
            <person name="Ohm R.A."/>
            <person name="Grigoriev I.V."/>
            <person name="Pringle A."/>
        </authorList>
    </citation>
    <scope>NUCLEOTIDE SEQUENCE [LARGE SCALE GENOMIC DNA]</scope>
    <source>
        <strain evidence="2 3">SKay4041</strain>
    </source>
</reference>
<protein>
    <submittedName>
        <fullName evidence="2">Uncharacterized protein</fullName>
    </submittedName>
</protein>
<dbReference type="OrthoDB" id="4064873at2759"/>
<dbReference type="CDD" id="cd12148">
    <property type="entry name" value="fungal_TF_MHR"/>
    <property type="match status" value="1"/>
</dbReference>
<dbReference type="AlphaFoldDB" id="A0A2A9N8G6"/>
<sequence>MQHNRMRRQDPEGNDMTTVSSLAKNFGVHTIILNEVLQTMSAGSSELSPKAGHFTHGSTPPLDPEHWMTILANRNPGDLDSDHLYSSPTPVPEPAMIIWVPKNRETLHRIVDIYFQRLNTHRLVFSRQEFDEIVAKVYEGRDYDPGQLCSVYLVLALGLLSEQNHQTWVASLMHGRPLAGFPNWYNPFLPKRTPTPVPDTVFSQYLELSALVSEIQANTVNNIYTPHQDTTTAMIMEQVGKAKERILELQKELPERYENYFRGTGDWELERRRQLVKEIPMNEGLTLVGIGIAKALLLRAVFSRKGLGYRQRYRALVDAMVIAHNIIVVHTQLVQSPDFVFFVSPTLLCIAAVLMLYGYISRCRVLSRDAILQNVKLTLVMLPHWGGMAQNECLLIQKMAECVLEVDPHAMHPKLGSDLVLLPEPTWDSQGQDEEQMYNDFYL</sequence>
<dbReference type="STRING" id="703135.A0A2A9N8G6"/>
<feature type="transmembrane region" description="Helical" evidence="1">
    <location>
        <begin position="314"/>
        <end position="333"/>
    </location>
</feature>
<accession>A0A2A9N8G6</accession>
<keyword evidence="1" id="KW-0812">Transmembrane</keyword>
<keyword evidence="1" id="KW-0472">Membrane</keyword>
<evidence type="ECO:0000256" key="1">
    <source>
        <dbReference type="SAM" id="Phobius"/>
    </source>
</evidence>
<keyword evidence="3" id="KW-1185">Reference proteome</keyword>
<evidence type="ECO:0000313" key="3">
    <source>
        <dbReference type="Proteomes" id="UP000242287"/>
    </source>
</evidence>
<feature type="transmembrane region" description="Helical" evidence="1">
    <location>
        <begin position="284"/>
        <end position="302"/>
    </location>
</feature>
<dbReference type="Proteomes" id="UP000242287">
    <property type="component" value="Unassembled WGS sequence"/>
</dbReference>
<proteinExistence type="predicted"/>
<keyword evidence="1" id="KW-1133">Transmembrane helix</keyword>
<name>A0A2A9N8G6_9AGAR</name>
<feature type="transmembrane region" description="Helical" evidence="1">
    <location>
        <begin position="339"/>
        <end position="360"/>
    </location>
</feature>
<organism evidence="2 3">
    <name type="scientific">Amanita thiersii Skay4041</name>
    <dbReference type="NCBI Taxonomy" id="703135"/>
    <lineage>
        <taxon>Eukaryota</taxon>
        <taxon>Fungi</taxon>
        <taxon>Dikarya</taxon>
        <taxon>Basidiomycota</taxon>
        <taxon>Agaricomycotina</taxon>
        <taxon>Agaricomycetes</taxon>
        <taxon>Agaricomycetidae</taxon>
        <taxon>Agaricales</taxon>
        <taxon>Pluteineae</taxon>
        <taxon>Amanitaceae</taxon>
        <taxon>Amanita</taxon>
    </lineage>
</organism>
<gene>
    <name evidence="2" type="ORF">AMATHDRAFT_7560</name>
</gene>
<evidence type="ECO:0000313" key="2">
    <source>
        <dbReference type="EMBL" id="PFH46649.1"/>
    </source>
</evidence>
<dbReference type="EMBL" id="KZ302171">
    <property type="protein sequence ID" value="PFH46649.1"/>
    <property type="molecule type" value="Genomic_DNA"/>
</dbReference>